<dbReference type="Pfam" id="PF13192">
    <property type="entry name" value="Thioredoxin_3"/>
    <property type="match status" value="1"/>
</dbReference>
<evidence type="ECO:0000256" key="4">
    <source>
        <dbReference type="PIRSR" id="PIRSR037031-50"/>
    </source>
</evidence>
<dbReference type="RefSeq" id="WP_265580099.1">
    <property type="nucleotide sequence ID" value="NZ_CP036172.1"/>
</dbReference>
<accession>A0A8A3S693</accession>
<keyword evidence="3" id="KW-0813">Transport</keyword>
<comment type="similarity">
    <text evidence="1 3">Belongs to the glutaredoxin family.</text>
</comment>
<keyword evidence="8" id="KW-1185">Reference proteome</keyword>
<comment type="function">
    <text evidence="3">Does not function as a glutathione-disulfide oxidoreductase in the presence of glutathione and glutathione reductase. Has low thioredoxin activity in vitro.</text>
</comment>
<dbReference type="PANTHER" id="PTHR36450">
    <property type="entry name" value="THIOREDOXIN"/>
    <property type="match status" value="1"/>
</dbReference>
<evidence type="ECO:0000256" key="5">
    <source>
        <dbReference type="PIRSR" id="PIRSR037031-51"/>
    </source>
</evidence>
<proteinExistence type="inferred from homology"/>
<dbReference type="InterPro" id="IPR036249">
    <property type="entry name" value="Thioredoxin-like_sf"/>
</dbReference>
<evidence type="ECO:0000256" key="1">
    <source>
        <dbReference type="ARBA" id="ARBA00007787"/>
    </source>
</evidence>
<gene>
    <name evidence="7" type="ORF">RJ40_06695</name>
</gene>
<keyword evidence="2 3" id="KW-0249">Electron transport</keyword>
<evidence type="ECO:0000313" key="8">
    <source>
        <dbReference type="Proteomes" id="UP001042704"/>
    </source>
</evidence>
<dbReference type="Gene3D" id="3.40.30.10">
    <property type="entry name" value="Glutaredoxin"/>
    <property type="match status" value="1"/>
</dbReference>
<dbReference type="PIRSF" id="PIRSF037031">
    <property type="entry name" value="Redox_disulphide_2"/>
    <property type="match status" value="1"/>
</dbReference>
<evidence type="ECO:0000259" key="6">
    <source>
        <dbReference type="Pfam" id="PF13192"/>
    </source>
</evidence>
<name>A0A8A3S693_9EURY</name>
<reference evidence="7" key="1">
    <citation type="journal article" date="2001" name="Int. J. Syst. Evol. Microbiol.">
        <title>Methanofollis aquaemaris sp. nov., a methanogen isolated from an aquaculture fish pond.</title>
        <authorList>
            <person name="Lai M.C."/>
            <person name="Chen S.C."/>
        </authorList>
    </citation>
    <scope>NUCLEOTIDE SEQUENCE</scope>
    <source>
        <strain evidence="7">N2F9704</strain>
    </source>
</reference>
<dbReference type="Proteomes" id="UP001042704">
    <property type="component" value="Chromosome"/>
</dbReference>
<dbReference type="SUPFAM" id="SSF52833">
    <property type="entry name" value="Thioredoxin-like"/>
    <property type="match status" value="1"/>
</dbReference>
<dbReference type="InterPro" id="IPR012336">
    <property type="entry name" value="Thioredoxin-like_fold"/>
</dbReference>
<keyword evidence="3 5" id="KW-0676">Redox-active center</keyword>
<protein>
    <recommendedName>
        <fullName evidence="3">Thioredoxin</fullName>
    </recommendedName>
</protein>
<feature type="disulfide bond" description="Redox-active" evidence="5">
    <location>
        <begin position="11"/>
        <end position="14"/>
    </location>
</feature>
<organism evidence="7 8">
    <name type="scientific">Methanofollis aquaemaris</name>
    <dbReference type="NCBI Taxonomy" id="126734"/>
    <lineage>
        <taxon>Archaea</taxon>
        <taxon>Methanobacteriati</taxon>
        <taxon>Methanobacteriota</taxon>
        <taxon>Stenosarchaea group</taxon>
        <taxon>Methanomicrobia</taxon>
        <taxon>Methanomicrobiales</taxon>
        <taxon>Methanomicrobiaceae</taxon>
        <taxon>Methanofollis</taxon>
    </lineage>
</organism>
<reference evidence="7" key="2">
    <citation type="submission" date="2019-02" db="EMBL/GenBank/DDBJ databases">
        <authorList>
            <person name="Chen S.-C."/>
            <person name="Chien H.-H."/>
            <person name="Lai M.-C."/>
        </authorList>
    </citation>
    <scope>NUCLEOTIDE SEQUENCE</scope>
    <source>
        <strain evidence="7">N2F9704</strain>
    </source>
</reference>
<evidence type="ECO:0000256" key="2">
    <source>
        <dbReference type="ARBA" id="ARBA00022982"/>
    </source>
</evidence>
<evidence type="ECO:0000256" key="3">
    <source>
        <dbReference type="PIRNR" id="PIRNR037031"/>
    </source>
</evidence>
<dbReference type="GeneID" id="76424037"/>
<dbReference type="KEGG" id="maqe:RJ40_06695"/>
<feature type="active site" description="Nucleophile" evidence="4">
    <location>
        <position position="14"/>
    </location>
</feature>
<feature type="domain" description="Thioredoxin-like fold" evidence="6">
    <location>
        <begin position="2"/>
        <end position="76"/>
    </location>
</feature>
<dbReference type="NCBIfam" id="TIGR00412">
    <property type="entry name" value="redox_disulf_2"/>
    <property type="match status" value="1"/>
</dbReference>
<dbReference type="PANTHER" id="PTHR36450:SF1">
    <property type="entry name" value="THIOREDOXIN"/>
    <property type="match status" value="1"/>
</dbReference>
<dbReference type="AlphaFoldDB" id="A0A8A3S693"/>
<evidence type="ECO:0000313" key="7">
    <source>
        <dbReference type="EMBL" id="QSZ67210.1"/>
    </source>
</evidence>
<keyword evidence="5" id="KW-1015">Disulfide bond</keyword>
<feature type="active site" description="Nucleophile" evidence="4">
    <location>
        <position position="11"/>
    </location>
</feature>
<sequence>MVKIEVFGTGCAKCKRTAKNVEKAVAETGVQAEVVKVEEINAITDRGVMLTPALAVDGEMKVEGRVPTVDEIKEILSEVA</sequence>
<dbReference type="EMBL" id="CP036172">
    <property type="protein sequence ID" value="QSZ67210.1"/>
    <property type="molecule type" value="Genomic_DNA"/>
</dbReference>
<dbReference type="InterPro" id="IPR005243">
    <property type="entry name" value="THIRX-like_proc"/>
</dbReference>